<dbReference type="PANTHER" id="PTHR36541">
    <property type="entry name" value="SUPEROXIDE REDUCTASE-RELATED"/>
    <property type="match status" value="1"/>
</dbReference>
<evidence type="ECO:0000313" key="7">
    <source>
        <dbReference type="EMBL" id="ABK45441.1"/>
    </source>
</evidence>
<keyword evidence="8" id="KW-1185">Reference proteome</keyword>
<dbReference type="Pfam" id="PF01880">
    <property type="entry name" value="Desulfoferrodox"/>
    <property type="match status" value="1"/>
</dbReference>
<dbReference type="HOGENOM" id="CLU_118960_2_1_5"/>
<reference evidence="7 8" key="2">
    <citation type="journal article" date="2012" name="Int. J. Syst. Evol. Microbiol.">
        <title>Magnetococcus marinus gen. nov., sp. nov., a marine, magnetotactic bacterium that represents a novel lineage (Magnetococcaceae fam. nov.; Magnetococcales ord. nov.) at the base of the Alphaproteobacteria.</title>
        <authorList>
            <person name="Bazylinski D.A."/>
            <person name="Williams T.J."/>
            <person name="Lefevre C.T."/>
            <person name="Berg R.J."/>
            <person name="Zhang C.L."/>
            <person name="Bowser S.S."/>
            <person name="Dean A.J."/>
            <person name="Beveridge T.J."/>
        </authorList>
    </citation>
    <scope>NUCLEOTIDE SEQUENCE [LARGE SCALE GENOMIC DNA]</scope>
    <source>
        <strain evidence="8">ATCC BAA-1437 / JCM 17883 / MC-1</strain>
    </source>
</reference>
<dbReference type="SUPFAM" id="SSF49367">
    <property type="entry name" value="Superoxide reductase-like"/>
    <property type="match status" value="1"/>
</dbReference>
<evidence type="ECO:0000256" key="4">
    <source>
        <dbReference type="ARBA" id="ARBA00022982"/>
    </source>
</evidence>
<name>A0LBU8_MAGMM</name>
<keyword evidence="2" id="KW-0813">Transport</keyword>
<keyword evidence="5" id="KW-0408">Iron</keyword>
<dbReference type="eggNOG" id="COG2033">
    <property type="taxonomic scope" value="Bacteria"/>
</dbReference>
<feature type="domain" description="Desulfoferrodoxin ferrous iron-binding" evidence="6">
    <location>
        <begin position="21"/>
        <end position="121"/>
    </location>
</feature>
<accession>A0LBU8</accession>
<dbReference type="EMBL" id="CP000471">
    <property type="protein sequence ID" value="ABK45441.1"/>
    <property type="molecule type" value="Genomic_DNA"/>
</dbReference>
<protein>
    <submittedName>
        <fullName evidence="7">Desulfoferrodoxin, ferrous iron-binding region</fullName>
    </submittedName>
</protein>
<dbReference type="Gene3D" id="2.60.40.730">
    <property type="entry name" value="SOR catalytic domain"/>
    <property type="match status" value="1"/>
</dbReference>
<evidence type="ECO:0000259" key="6">
    <source>
        <dbReference type="Pfam" id="PF01880"/>
    </source>
</evidence>
<sequence length="130" mass="14148">MPNISRYVDISEVDKEAKKDYIDRHSPFITCASSAKAGEKFAVNVRMGNEYSHPDDTDHYIKSIQLFNGTTLLAEANFVAGALGGTGAKGQAEVTFNVVPSGSKMRLTALSYCTKHGLWECDPVEVSVTE</sequence>
<dbReference type="Proteomes" id="UP000002586">
    <property type="component" value="Chromosome"/>
</dbReference>
<dbReference type="GO" id="GO:0005506">
    <property type="term" value="F:iron ion binding"/>
    <property type="evidence" value="ECO:0007669"/>
    <property type="project" value="InterPro"/>
</dbReference>
<evidence type="ECO:0000256" key="5">
    <source>
        <dbReference type="ARBA" id="ARBA00023004"/>
    </source>
</evidence>
<dbReference type="CDD" id="cd03172">
    <property type="entry name" value="SORL_classII"/>
    <property type="match status" value="1"/>
</dbReference>
<evidence type="ECO:0000313" key="8">
    <source>
        <dbReference type="Proteomes" id="UP000002586"/>
    </source>
</evidence>
<organism evidence="7 8">
    <name type="scientific">Magnetococcus marinus (strain ATCC BAA-1437 / JCM 17883 / MC-1)</name>
    <dbReference type="NCBI Taxonomy" id="156889"/>
    <lineage>
        <taxon>Bacteria</taxon>
        <taxon>Pseudomonadati</taxon>
        <taxon>Pseudomonadota</taxon>
        <taxon>Magnetococcia</taxon>
        <taxon>Magnetococcales</taxon>
        <taxon>Magnetococcaceae</taxon>
        <taxon>Magnetococcus</taxon>
    </lineage>
</organism>
<keyword evidence="3" id="KW-0479">Metal-binding</keyword>
<reference evidence="8" key="1">
    <citation type="journal article" date="2009" name="Appl. Environ. Microbiol.">
        <title>Complete genome sequence of the chemolithoautotrophic marine magnetotactic coccus strain MC-1.</title>
        <authorList>
            <person name="Schubbe S."/>
            <person name="Williams T.J."/>
            <person name="Xie G."/>
            <person name="Kiss H.E."/>
            <person name="Brettin T.S."/>
            <person name="Martinez D."/>
            <person name="Ross C.A."/>
            <person name="Schuler D."/>
            <person name="Cox B.L."/>
            <person name="Nealson K.H."/>
            <person name="Bazylinski D.A."/>
        </authorList>
    </citation>
    <scope>NUCLEOTIDE SEQUENCE [LARGE SCALE GENOMIC DNA]</scope>
    <source>
        <strain evidence="8">ATCC BAA-1437 / JCM 17883 / MC-1</strain>
    </source>
</reference>
<evidence type="ECO:0000256" key="3">
    <source>
        <dbReference type="ARBA" id="ARBA00022723"/>
    </source>
</evidence>
<dbReference type="InterPro" id="IPR051233">
    <property type="entry name" value="Desulfoferrodoxin_SOR"/>
</dbReference>
<dbReference type="RefSeq" id="WP_011714505.1">
    <property type="nucleotide sequence ID" value="NC_008576.1"/>
</dbReference>
<comment type="similarity">
    <text evidence="1">Belongs to the desulfoferrodoxin family.</text>
</comment>
<gene>
    <name evidence="7" type="ordered locus">Mmc1_2950</name>
</gene>
<dbReference type="InterPro" id="IPR036073">
    <property type="entry name" value="Desulfoferrodoxin_Fe-bd_dom_sf"/>
</dbReference>
<dbReference type="AlphaFoldDB" id="A0LBU8"/>
<dbReference type="STRING" id="156889.Mmc1_2950"/>
<dbReference type="OrthoDB" id="9814936at2"/>
<keyword evidence="4" id="KW-0249">Electron transport</keyword>
<dbReference type="PANTHER" id="PTHR36541:SF1">
    <property type="entry name" value="SUPEROXIDE REDUCTASE-RELATED"/>
    <property type="match status" value="1"/>
</dbReference>
<proteinExistence type="inferred from homology"/>
<dbReference type="KEGG" id="mgm:Mmc1_2950"/>
<evidence type="ECO:0000256" key="1">
    <source>
        <dbReference type="ARBA" id="ARBA00005941"/>
    </source>
</evidence>
<dbReference type="InterPro" id="IPR002742">
    <property type="entry name" value="Desulfoferrodoxin_Fe-bd_dom"/>
</dbReference>
<evidence type="ECO:0000256" key="2">
    <source>
        <dbReference type="ARBA" id="ARBA00022448"/>
    </source>
</evidence>
<dbReference type="GO" id="GO:0016491">
    <property type="term" value="F:oxidoreductase activity"/>
    <property type="evidence" value="ECO:0007669"/>
    <property type="project" value="InterPro"/>
</dbReference>